<dbReference type="EMBL" id="CAJNOJ010000222">
    <property type="protein sequence ID" value="CAF1308126.1"/>
    <property type="molecule type" value="Genomic_DNA"/>
</dbReference>
<sequence length="161" mass="18303">MSISCAAPSWTDSVEQRQKQCRNKFIMIISVAVAVVSLILALTIIILYATPRNQQVSTPSPPYTHSTGSRGISLNSCINQSIEYIAPPNRCKIYPPNEGCTWSFDVYPMDCRIIPTSDHTTGSIFSRYDLDQDVTVKYQNWNGKIHCGYRRCLVYHSRCWM</sequence>
<dbReference type="Proteomes" id="UP000663852">
    <property type="component" value="Unassembled WGS sequence"/>
</dbReference>
<keyword evidence="1" id="KW-0472">Membrane</keyword>
<evidence type="ECO:0000256" key="1">
    <source>
        <dbReference type="SAM" id="Phobius"/>
    </source>
</evidence>
<accession>A0A815ELI5</accession>
<feature type="transmembrane region" description="Helical" evidence="1">
    <location>
        <begin position="25"/>
        <end position="49"/>
    </location>
</feature>
<organism evidence="2 3">
    <name type="scientific">Adineta ricciae</name>
    <name type="common">Rotifer</name>
    <dbReference type="NCBI Taxonomy" id="249248"/>
    <lineage>
        <taxon>Eukaryota</taxon>
        <taxon>Metazoa</taxon>
        <taxon>Spiralia</taxon>
        <taxon>Gnathifera</taxon>
        <taxon>Rotifera</taxon>
        <taxon>Eurotatoria</taxon>
        <taxon>Bdelloidea</taxon>
        <taxon>Adinetida</taxon>
        <taxon>Adinetidae</taxon>
        <taxon>Adineta</taxon>
    </lineage>
</organism>
<proteinExistence type="predicted"/>
<protein>
    <submittedName>
        <fullName evidence="2">Uncharacterized protein</fullName>
    </submittedName>
</protein>
<reference evidence="2" key="1">
    <citation type="submission" date="2021-02" db="EMBL/GenBank/DDBJ databases">
        <authorList>
            <person name="Nowell W R."/>
        </authorList>
    </citation>
    <scope>NUCLEOTIDE SEQUENCE</scope>
</reference>
<name>A0A815ELI5_ADIRI</name>
<keyword evidence="1" id="KW-1133">Transmembrane helix</keyword>
<comment type="caution">
    <text evidence="2">The sequence shown here is derived from an EMBL/GenBank/DDBJ whole genome shotgun (WGS) entry which is preliminary data.</text>
</comment>
<dbReference type="AlphaFoldDB" id="A0A815ELI5"/>
<keyword evidence="1" id="KW-0812">Transmembrane</keyword>
<evidence type="ECO:0000313" key="3">
    <source>
        <dbReference type="Proteomes" id="UP000663852"/>
    </source>
</evidence>
<gene>
    <name evidence="2" type="ORF">EDS130_LOCUS30985</name>
</gene>
<evidence type="ECO:0000313" key="2">
    <source>
        <dbReference type="EMBL" id="CAF1308126.1"/>
    </source>
</evidence>